<evidence type="ECO:0000259" key="2">
    <source>
        <dbReference type="PROSITE" id="PS50222"/>
    </source>
</evidence>
<reference evidence="3 4" key="1">
    <citation type="submission" date="2016-08" db="EMBL/GenBank/DDBJ databases">
        <authorList>
            <person name="Seilhamer J.J."/>
        </authorList>
    </citation>
    <scope>NUCLEOTIDE SEQUENCE [LARGE SCALE GENOMIC DNA]</scope>
    <source>
        <strain evidence="3 4">P1-7</strain>
    </source>
</reference>
<protein>
    <submittedName>
        <fullName evidence="3">EF hand</fullName>
    </submittedName>
</protein>
<evidence type="ECO:0000313" key="3">
    <source>
        <dbReference type="EMBL" id="SCB47535.1"/>
    </source>
</evidence>
<feature type="domain" description="EF-hand" evidence="2">
    <location>
        <begin position="94"/>
        <end position="126"/>
    </location>
</feature>
<name>A0A1C3X5R7_9HYPH</name>
<evidence type="ECO:0000313" key="4">
    <source>
        <dbReference type="Proteomes" id="UP000199205"/>
    </source>
</evidence>
<dbReference type="EMBL" id="FMAF01000025">
    <property type="protein sequence ID" value="SCB47535.1"/>
    <property type="molecule type" value="Genomic_DNA"/>
</dbReference>
<dbReference type="CDD" id="cd00051">
    <property type="entry name" value="EFh"/>
    <property type="match status" value="1"/>
</dbReference>
<sequence>MSQPKLPTIIALAAFLTVGGIGVATAQSKAPDQDRWGRSAMMPDEMENADMMDRSAAPCGIAEGMPMGKMRGHMMKIMFAIADTNGDGALSFDEVTAIHKRIFDLIDANKDGKVTPEEIQAFMQGQ</sequence>
<dbReference type="Gene3D" id="1.10.238.10">
    <property type="entry name" value="EF-hand"/>
    <property type="match status" value="2"/>
</dbReference>
<dbReference type="Pfam" id="PF13202">
    <property type="entry name" value="EF-hand_5"/>
    <property type="match status" value="2"/>
</dbReference>
<dbReference type="InterPro" id="IPR018247">
    <property type="entry name" value="EF_Hand_1_Ca_BS"/>
</dbReference>
<feature type="chain" id="PRO_5008686230" evidence="1">
    <location>
        <begin position="27"/>
        <end position="126"/>
    </location>
</feature>
<organism evidence="3 4">
    <name type="scientific">Rhizobium lusitanum</name>
    <dbReference type="NCBI Taxonomy" id="293958"/>
    <lineage>
        <taxon>Bacteria</taxon>
        <taxon>Pseudomonadati</taxon>
        <taxon>Pseudomonadota</taxon>
        <taxon>Alphaproteobacteria</taxon>
        <taxon>Hyphomicrobiales</taxon>
        <taxon>Rhizobiaceae</taxon>
        <taxon>Rhizobium/Agrobacterium group</taxon>
        <taxon>Rhizobium</taxon>
    </lineage>
</organism>
<feature type="signal peptide" evidence="1">
    <location>
        <begin position="1"/>
        <end position="26"/>
    </location>
</feature>
<gene>
    <name evidence="3" type="ORF">GA0061101_12583</name>
</gene>
<keyword evidence="1" id="KW-0732">Signal</keyword>
<dbReference type="SUPFAM" id="SSF47473">
    <property type="entry name" value="EF-hand"/>
    <property type="match status" value="1"/>
</dbReference>
<dbReference type="PROSITE" id="PS00018">
    <property type="entry name" value="EF_HAND_1"/>
    <property type="match status" value="1"/>
</dbReference>
<dbReference type="PROSITE" id="PS50222">
    <property type="entry name" value="EF_HAND_2"/>
    <property type="match status" value="1"/>
</dbReference>
<dbReference type="SMART" id="SM00054">
    <property type="entry name" value="EFh"/>
    <property type="match status" value="2"/>
</dbReference>
<dbReference type="AlphaFoldDB" id="A0A1C3X5R7"/>
<dbReference type="InterPro" id="IPR002048">
    <property type="entry name" value="EF_hand_dom"/>
</dbReference>
<accession>A0A1C3X5R7</accession>
<dbReference type="InterPro" id="IPR011992">
    <property type="entry name" value="EF-hand-dom_pair"/>
</dbReference>
<evidence type="ECO:0000256" key="1">
    <source>
        <dbReference type="SAM" id="SignalP"/>
    </source>
</evidence>
<proteinExistence type="predicted"/>
<dbReference type="Proteomes" id="UP000199205">
    <property type="component" value="Unassembled WGS sequence"/>
</dbReference>
<dbReference type="GO" id="GO:0005509">
    <property type="term" value="F:calcium ion binding"/>
    <property type="evidence" value="ECO:0007669"/>
    <property type="project" value="InterPro"/>
</dbReference>
<dbReference type="OrthoDB" id="7366896at2"/>
<dbReference type="RefSeq" id="WP_037199500.1">
    <property type="nucleotide sequence ID" value="NZ_FMAF01000025.1"/>
</dbReference>